<accession>A0ABY6M3P2</accession>
<dbReference type="Proteomes" id="UP001163328">
    <property type="component" value="Chromosome"/>
</dbReference>
<reference evidence="1" key="1">
    <citation type="submission" date="2021-08" db="EMBL/GenBank/DDBJ databases">
        <title>Flavobacterium sp. strain CC-SYL302.</title>
        <authorList>
            <person name="Lin S.-Y."/>
            <person name="Lee T.-H."/>
            <person name="Young C.-C."/>
        </authorList>
    </citation>
    <scope>NUCLEOTIDE SEQUENCE</scope>
    <source>
        <strain evidence="1">CC-SYL302</strain>
    </source>
</reference>
<gene>
    <name evidence="1" type="ORF">K5I29_04285</name>
</gene>
<proteinExistence type="predicted"/>
<sequence length="387" mass="42428">MSGLNSNDRELLRRLTERLNLIESNAKRIDELPYKSKIGNSDKLHISENGISKYITVQELLSAIETRKYDHILYINGLRISGNELQIDGAGWTILELVYNLTEPFIKNVPYAAQGFVRTDIVIANTENNLEVIFGDENEGISFAPPIPPNTVLVTTLDVTDNSINNTPAPIGGDDYKSKIENRSVVVSTPNTINSLLLDTEASHIIITAASKVESLNISQNNNAYPGKIYKITNEQSKYLTLVNSSTAVEIGNTKFKFVSNRDYYLLPGETVEFYLSENLNTLVFLGTNRPIENSITINANTTLTNAHHGATLYVLANVNLTFSAPSVLVPDFEVAIKTHTAGVANIITTGWVVSAPDGKKLDVNTMGFIGRIPNTDTLSFGGAFSQ</sequence>
<evidence type="ECO:0000313" key="2">
    <source>
        <dbReference type="Proteomes" id="UP001163328"/>
    </source>
</evidence>
<dbReference type="RefSeq" id="WP_264434618.1">
    <property type="nucleotide sequence ID" value="NZ_CP081495.1"/>
</dbReference>
<organism evidence="1 2">
    <name type="scientific">Flavobacterium agricola</name>
    <dbReference type="NCBI Taxonomy" id="2870839"/>
    <lineage>
        <taxon>Bacteria</taxon>
        <taxon>Pseudomonadati</taxon>
        <taxon>Bacteroidota</taxon>
        <taxon>Flavobacteriia</taxon>
        <taxon>Flavobacteriales</taxon>
        <taxon>Flavobacteriaceae</taxon>
        <taxon>Flavobacterium</taxon>
    </lineage>
</organism>
<keyword evidence="2" id="KW-1185">Reference proteome</keyword>
<name>A0ABY6M3P2_9FLAO</name>
<evidence type="ECO:0000313" key="1">
    <source>
        <dbReference type="EMBL" id="UYW02125.1"/>
    </source>
</evidence>
<dbReference type="EMBL" id="CP081495">
    <property type="protein sequence ID" value="UYW02125.1"/>
    <property type="molecule type" value="Genomic_DNA"/>
</dbReference>
<protein>
    <submittedName>
        <fullName evidence="1">Gp58-like family protein</fullName>
    </submittedName>
</protein>